<dbReference type="EMBL" id="BAABBO010000007">
    <property type="protein sequence ID" value="GAA3955341.1"/>
    <property type="molecule type" value="Genomic_DNA"/>
</dbReference>
<evidence type="ECO:0000256" key="3">
    <source>
        <dbReference type="SAM" id="SignalP"/>
    </source>
</evidence>
<feature type="domain" description="Solute-binding protein family 3/N-terminal" evidence="4">
    <location>
        <begin position="20"/>
        <end position="239"/>
    </location>
</feature>
<dbReference type="Gene3D" id="3.40.190.10">
    <property type="entry name" value="Periplasmic binding protein-like II"/>
    <property type="match status" value="2"/>
</dbReference>
<feature type="signal peptide" evidence="3">
    <location>
        <begin position="1"/>
        <end position="18"/>
    </location>
</feature>
<evidence type="ECO:0000256" key="1">
    <source>
        <dbReference type="ARBA" id="ARBA00010333"/>
    </source>
</evidence>
<protein>
    <submittedName>
        <fullName evidence="5">Transporter substrate-binding domain-containing protein</fullName>
    </submittedName>
</protein>
<gene>
    <name evidence="5" type="ORF">GCM10022278_12410</name>
</gene>
<feature type="chain" id="PRO_5045628041" evidence="3">
    <location>
        <begin position="19"/>
        <end position="264"/>
    </location>
</feature>
<evidence type="ECO:0000259" key="4">
    <source>
        <dbReference type="SMART" id="SM00062"/>
    </source>
</evidence>
<keyword evidence="2 3" id="KW-0732">Signal</keyword>
<dbReference type="InterPro" id="IPR001638">
    <property type="entry name" value="Solute-binding_3/MltF_N"/>
</dbReference>
<dbReference type="Proteomes" id="UP001501337">
    <property type="component" value="Unassembled WGS sequence"/>
</dbReference>
<dbReference type="PANTHER" id="PTHR35936">
    <property type="entry name" value="MEMBRANE-BOUND LYTIC MUREIN TRANSGLYCOSYLASE F"/>
    <property type="match status" value="1"/>
</dbReference>
<name>A0ABP7NWB6_9GAMM</name>
<dbReference type="PANTHER" id="PTHR35936:SF6">
    <property type="entry name" value="AMINO ACID ABC TRANSPORTER SUBSTRATE-BINDING PAAT FAMILY PROTEIN"/>
    <property type="match status" value="1"/>
</dbReference>
<evidence type="ECO:0000256" key="2">
    <source>
        <dbReference type="ARBA" id="ARBA00022729"/>
    </source>
</evidence>
<keyword evidence="6" id="KW-1185">Reference proteome</keyword>
<dbReference type="SMART" id="SM00062">
    <property type="entry name" value="PBPb"/>
    <property type="match status" value="1"/>
</dbReference>
<organism evidence="5 6">
    <name type="scientific">Allohahella marinimesophila</name>
    <dbReference type="NCBI Taxonomy" id="1054972"/>
    <lineage>
        <taxon>Bacteria</taxon>
        <taxon>Pseudomonadati</taxon>
        <taxon>Pseudomonadota</taxon>
        <taxon>Gammaproteobacteria</taxon>
        <taxon>Oceanospirillales</taxon>
        <taxon>Hahellaceae</taxon>
        <taxon>Allohahella</taxon>
    </lineage>
</organism>
<comment type="caution">
    <text evidence="5">The sequence shown here is derived from an EMBL/GenBank/DDBJ whole genome shotgun (WGS) entry which is preliminary data.</text>
</comment>
<evidence type="ECO:0000313" key="5">
    <source>
        <dbReference type="EMBL" id="GAA3955341.1"/>
    </source>
</evidence>
<reference evidence="6" key="1">
    <citation type="journal article" date="2019" name="Int. J. Syst. Evol. Microbiol.">
        <title>The Global Catalogue of Microorganisms (GCM) 10K type strain sequencing project: providing services to taxonomists for standard genome sequencing and annotation.</title>
        <authorList>
            <consortium name="The Broad Institute Genomics Platform"/>
            <consortium name="The Broad Institute Genome Sequencing Center for Infectious Disease"/>
            <person name="Wu L."/>
            <person name="Ma J."/>
        </authorList>
    </citation>
    <scope>NUCLEOTIDE SEQUENCE [LARGE SCALE GENOMIC DNA]</scope>
    <source>
        <strain evidence="6">JCM 17555</strain>
    </source>
</reference>
<dbReference type="RefSeq" id="WP_344804392.1">
    <property type="nucleotide sequence ID" value="NZ_BAABBO010000007.1"/>
</dbReference>
<dbReference type="SUPFAM" id="SSF53850">
    <property type="entry name" value="Periplasmic binding protein-like II"/>
    <property type="match status" value="1"/>
</dbReference>
<accession>A0ABP7NWB6</accession>
<evidence type="ECO:0000313" key="6">
    <source>
        <dbReference type="Proteomes" id="UP001501337"/>
    </source>
</evidence>
<dbReference type="Pfam" id="PF00497">
    <property type="entry name" value="SBP_bac_3"/>
    <property type="match status" value="1"/>
</dbReference>
<proteinExistence type="inferred from homology"/>
<sequence length="264" mass="29943">MPRVLLILFCCCATWANAEKFLVALEDADNRPYEYRDQSKTLTGFHIELVRAVASSLGWDVAFIALPWKRVISQLENNSVDAAIYVAASPEREAFAKFLPDNLLHVNGATLYIKKSRADEITFHQPLEAFADRWHIGFPDGYYMGERIQTLIDKGDSVNTATVNQSRLFNMLQTDRYDAVFGSITALSLAVNSLFRDELQALENSTFLATKMYIAFPRNKDSVQADQFAQAYRSFRKQPAYEVLIQQFNIGATRPTEVDFNALD</sequence>
<comment type="similarity">
    <text evidence="1">Belongs to the bacterial solute-binding protein 3 family.</text>
</comment>